<sequence>MNGEETPEDLSEAPPPDSNGHNDEQQNSPPAAMDQPSDATNEEETFAHLNEAIDAAGQPPGDAAAAAAAAAVSDHPPAADPGHTTAPAMESPAASSNQPAFQSPMTPSAAPLMSASDRRRMKELEQLVHQLDLENRGLQHDMARLQREKQAIQTSCESLTRAIEMKNLTIQSYRDQTYKDGRRADAQVQCGGDGDGDEDGDAVVVGVGAGPIAGHATPTTMVGEERVREMDERLNLMREEYEQRRIADEEAWTTRLQEKESEIKRLMEQMTGREIKSPALPPERGPTPSPRPSGSIRERLSPGTESDRSFGSCKSSPPSPGLPPLRHSPGRQPRDPRQPTTFTYTELVERLREKDEEYEQRIKRMTQETEEELQHLRIIAKSDPDSDRGKAFTSFDELYRQLRLVREERDKEKRAHRQVADDIKIYQNRLMNLNAEKEAAGTALREKSEEVSRQSQELERLKEQLHQYRMGLGRGRFENSSSEGSYVMIGDGAIDTVSSGGSPSSRVRLPGDSSCGEESEFLESQLLRYSSRDVGVVADDDSSLTSVLDEWEKGTTDQRDLMTQSQRLFNLLSSTCSQVMETLTDIESKVTGQQNQNQKAQRKGLVSAIKMQIFSSGSSSSSSPIGDSLLVEMSQKLQTTIANARKILVIARTQGDVFEKLYQATALNTFCRLLPQARETMLRWAFGTLTRQLLLRKLGDLREREDLLCKSIHDKTVALSRQRKQPMQGPPKIDTEPSSSEGGSPTSSATKGAGSDGKADWHQVDPGATRHTEGFVSIEPPSCVPAQGRPPSKKTLPPRAPGAGGGVQKGGSPQLSPPPPKGRAKLGKVGRGETFPKGVMDVAPRALLEAFRERVASVVPKVKGLESVLTSASGPTTTTASPTSEFAAPGTSTETAERISQALAALGELVRDLGDMDSQVASVLASSVAPIAPQGEPEAGAATEAPAQGQDVSAPLLPASSPTRPPPRPPRRPPVRPPGAKPPGPPPTQSSSAPPTEEPPSAPADDSHQAAVAAPAPPSLPLPFRAPVRPPNARPPGPCPSRPPPSPPTQDTTTSGPVRPPGPPPATVRPARPPGARPPGPPPVGTPTAADEVDVSEGIVVPKMRPPMRPPGARPPGPPPKRPPLAASDSASEVVPSATAPAPAPPLPCRPPGAKPPGPPPTATTAQVPPMPSRPPGSRPPGPPPSRPPMVEVPLPQDASAPTSLPPQAGGGEALPPKRPPGARPPGRPPGSAPPAARPPGAAPPGRPPGAAPPRPPPMVRAKAPAAAAESDGEVPSGARETTPVSTPAASPARPPPPMGKRLPKKGPPISKGKAPGKFGKFGGAPSVELPPVDFGPAPPPGKTGKRVQWQAVSDNKTLGTLWETLLVDEAKLPPAFEVVKEVDEGHHDAEEEPPVASRSPSHAKSTPSKGPRPVKPAKLTINYSSFTELFFSDKAEEEAKAKSALTPGNKRKAVTNILDTKRSSNLEIMLNGLGIKSVEPVRTCVMELDLSSFPLDNLRALMDVYPTDEEKKQLDAFLPGPDTPPLAKGEAFLKDLLTIDRFKQRAQCCICRGTFKDERQGLEEKFACVTDAISRIKRSTALRMVLGVVLRAGNYLNHGTNRGGVRGFSLDALGLLSKIQSVDRSTSMLRFIAALIDEQYPAAWAILDDLQPCVDASKVEIEEEKKRLKALDGSVRTVKTEIDAHNYEPKFKDAMETFIKDADHDLLKLKARLEELEALCKELPPLFAERRTPAVDILAKFGAFRDELNKARKENIYAKVRKEQREKAERERAERLARRHSSGPHNHHHHKKDRSDRDKESSCQESPEASPPSNDSHPGLEDRPDGLSSPFARLGVEGTPKHPKAVDTSKPSKMVSFDEAEERHGNDGDSGAVEEVIKAGEAERVSPKLPPTAAARVSAPPEPPRRPKAPPKAPPKVTIAVKPPANGKKGLADDSKQEARPQTDRGGAEQPARHGENPRETHSDGDDLPESRPHAASADLPPPYRLPPPASPTERREGGKGRLDFRLARVEGAMVYNPATGEMELEPDGDEDDRDDDTVPPVDRTHRIRLPMTPQPPPPGRGRPFRSGGLSPVSPYRSIHDAPADGRPSLRASNRMLDHSLYLSRHRHYPQGSPPLSLHTKTLNAPVRVREVRDEERDRAMSDHPAAVPLVTVEAPPRPAEVVDGVRSPARGDRTLSDSVTAAVPVPWKNPAPLRAQAIALSGKAVRQGGQDGEGEGERGEGERAATDR</sequence>
<name>A0A0G4G5Y7_VITBC</name>
<feature type="compositionally biased region" description="Pro residues" evidence="2">
    <location>
        <begin position="1028"/>
        <end position="1048"/>
    </location>
</feature>
<feature type="compositionally biased region" description="Pro residues" evidence="2">
    <location>
        <begin position="1142"/>
        <end position="1162"/>
    </location>
</feature>
<feature type="region of interest" description="Disordered" evidence="2">
    <location>
        <begin position="272"/>
        <end position="343"/>
    </location>
</feature>
<feature type="compositionally biased region" description="Polar residues" evidence="2">
    <location>
        <begin position="1804"/>
        <end position="1817"/>
    </location>
</feature>
<feature type="region of interest" description="Disordered" evidence="2">
    <location>
        <begin position="931"/>
        <end position="1348"/>
    </location>
</feature>
<dbReference type="GO" id="GO:0030041">
    <property type="term" value="P:actin filament polymerization"/>
    <property type="evidence" value="ECO:0007669"/>
    <property type="project" value="TreeGrafter"/>
</dbReference>
<feature type="compositionally biased region" description="Acidic residues" evidence="2">
    <location>
        <begin position="2024"/>
        <end position="2039"/>
    </location>
</feature>
<feature type="compositionally biased region" description="Polar residues" evidence="2">
    <location>
        <begin position="1399"/>
        <end position="1409"/>
    </location>
</feature>
<evidence type="ECO:0000259" key="3">
    <source>
        <dbReference type="PROSITE" id="PS51444"/>
    </source>
</evidence>
<dbReference type="InterPro" id="IPR042201">
    <property type="entry name" value="FH2_Formin_sf"/>
</dbReference>
<gene>
    <name evidence="4" type="ORF">Vbra_21998</name>
</gene>
<feature type="compositionally biased region" description="Pro residues" evidence="2">
    <location>
        <begin position="975"/>
        <end position="988"/>
    </location>
</feature>
<feature type="compositionally biased region" description="Pro residues" evidence="2">
    <location>
        <begin position="1058"/>
        <end position="1085"/>
    </location>
</feature>
<feature type="compositionally biased region" description="Basic residues" evidence="2">
    <location>
        <begin position="1778"/>
        <end position="1793"/>
    </location>
</feature>
<dbReference type="InParanoid" id="A0A0G4G5Y7"/>
<dbReference type="SMART" id="SM00498">
    <property type="entry name" value="FH2"/>
    <property type="match status" value="1"/>
</dbReference>
<dbReference type="PANTHER" id="PTHR45691:SF6">
    <property type="entry name" value="PROTEIN DIAPHANOUS"/>
    <property type="match status" value="1"/>
</dbReference>
<feature type="compositionally biased region" description="Basic and acidic residues" evidence="2">
    <location>
        <begin position="296"/>
        <end position="308"/>
    </location>
</feature>
<feature type="coiled-coil region" evidence="1">
    <location>
        <begin position="1662"/>
        <end position="1720"/>
    </location>
</feature>
<feature type="compositionally biased region" description="Acidic residues" evidence="2">
    <location>
        <begin position="1"/>
        <end position="11"/>
    </location>
</feature>
<proteinExistence type="predicted"/>
<evidence type="ECO:0000313" key="5">
    <source>
        <dbReference type="Proteomes" id="UP000041254"/>
    </source>
</evidence>
<feature type="compositionally biased region" description="Low complexity" evidence="2">
    <location>
        <begin position="870"/>
        <end position="889"/>
    </location>
</feature>
<dbReference type="EMBL" id="CDMY01000573">
    <property type="protein sequence ID" value="CEM23945.1"/>
    <property type="molecule type" value="Genomic_DNA"/>
</dbReference>
<feature type="coiled-coil region" evidence="1">
    <location>
        <begin position="121"/>
        <end position="162"/>
    </location>
</feature>
<dbReference type="Pfam" id="PF02181">
    <property type="entry name" value="FH2"/>
    <property type="match status" value="1"/>
</dbReference>
<feature type="domain" description="FH2" evidence="3">
    <location>
        <begin position="1335"/>
        <end position="1775"/>
    </location>
</feature>
<feature type="compositionally biased region" description="Basic and acidic residues" evidence="2">
    <location>
        <begin position="757"/>
        <end position="773"/>
    </location>
</feature>
<feature type="coiled-coil region" evidence="1">
    <location>
        <begin position="395"/>
        <end position="471"/>
    </location>
</feature>
<dbReference type="Gene3D" id="1.20.58.2220">
    <property type="entry name" value="Formin, FH2 domain"/>
    <property type="match status" value="1"/>
</dbReference>
<feature type="compositionally biased region" description="Low complexity" evidence="2">
    <location>
        <begin position="1308"/>
        <end position="1319"/>
    </location>
</feature>
<feature type="compositionally biased region" description="Low complexity" evidence="2">
    <location>
        <begin position="1260"/>
        <end position="1269"/>
    </location>
</feature>
<feature type="compositionally biased region" description="Pro residues" evidence="2">
    <location>
        <begin position="1981"/>
        <end position="1992"/>
    </location>
</feature>
<evidence type="ECO:0000256" key="2">
    <source>
        <dbReference type="SAM" id="MobiDB-lite"/>
    </source>
</evidence>
<feature type="region of interest" description="Disordered" evidence="2">
    <location>
        <begin position="2203"/>
        <end position="2230"/>
    </location>
</feature>
<feature type="compositionally biased region" description="Pro residues" evidence="2">
    <location>
        <begin position="1169"/>
        <end position="1188"/>
    </location>
</feature>
<dbReference type="SUPFAM" id="SSF101447">
    <property type="entry name" value="Formin homology 2 domain (FH2 domain)"/>
    <property type="match status" value="1"/>
</dbReference>
<feature type="compositionally biased region" description="Low complexity" evidence="2">
    <location>
        <begin position="931"/>
        <end position="962"/>
    </location>
</feature>
<accession>A0A0G4G5Y7</accession>
<feature type="compositionally biased region" description="Basic and acidic residues" evidence="2">
    <location>
        <begin position="1994"/>
        <end position="2010"/>
    </location>
</feature>
<evidence type="ECO:0000313" key="4">
    <source>
        <dbReference type="EMBL" id="CEM23945.1"/>
    </source>
</evidence>
<feature type="region of interest" description="Disordered" evidence="2">
    <location>
        <begin position="870"/>
        <end position="895"/>
    </location>
</feature>
<dbReference type="VEuPathDB" id="CryptoDB:Vbra_21998"/>
<keyword evidence="5" id="KW-1185">Reference proteome</keyword>
<feature type="region of interest" description="Disordered" evidence="2">
    <location>
        <begin position="1383"/>
        <end position="1417"/>
    </location>
</feature>
<dbReference type="PRINTS" id="PR01217">
    <property type="entry name" value="PRICHEXTENSN"/>
</dbReference>
<feature type="region of interest" description="Disordered" evidence="2">
    <location>
        <begin position="1"/>
        <end position="114"/>
    </location>
</feature>
<dbReference type="PROSITE" id="PS51444">
    <property type="entry name" value="FH2"/>
    <property type="match status" value="1"/>
</dbReference>
<evidence type="ECO:0000256" key="1">
    <source>
        <dbReference type="SAM" id="Coils"/>
    </source>
</evidence>
<reference evidence="4 5" key="1">
    <citation type="submission" date="2014-11" db="EMBL/GenBank/DDBJ databases">
        <authorList>
            <person name="Zhu J."/>
            <person name="Qi W."/>
            <person name="Song R."/>
        </authorList>
    </citation>
    <scope>NUCLEOTIDE SEQUENCE [LARGE SCALE GENOMIC DNA]</scope>
</reference>
<feature type="region of interest" description="Disordered" evidence="2">
    <location>
        <begin position="1763"/>
        <end position="2092"/>
    </location>
</feature>
<feature type="compositionally biased region" description="Pro residues" evidence="2">
    <location>
        <begin position="279"/>
        <end position="291"/>
    </location>
</feature>
<feature type="compositionally biased region" description="Polar residues" evidence="2">
    <location>
        <begin position="93"/>
        <end position="106"/>
    </location>
</feature>
<organism evidence="4 5">
    <name type="scientific">Vitrella brassicaformis (strain CCMP3155)</name>
    <dbReference type="NCBI Taxonomy" id="1169540"/>
    <lineage>
        <taxon>Eukaryota</taxon>
        <taxon>Sar</taxon>
        <taxon>Alveolata</taxon>
        <taxon>Colpodellida</taxon>
        <taxon>Vitrellaceae</taxon>
        <taxon>Vitrella</taxon>
    </lineage>
</organism>
<feature type="compositionally biased region" description="Pro residues" evidence="2">
    <location>
        <begin position="1217"/>
        <end position="1259"/>
    </location>
</feature>
<feature type="compositionally biased region" description="Basic and acidic residues" evidence="2">
    <location>
        <begin position="1876"/>
        <end position="1887"/>
    </location>
</feature>
<feature type="compositionally biased region" description="Low complexity" evidence="2">
    <location>
        <begin position="52"/>
        <end position="76"/>
    </location>
</feature>
<dbReference type="Proteomes" id="UP000041254">
    <property type="component" value="Unassembled WGS sequence"/>
</dbReference>
<feature type="compositionally biased region" description="Basic and acidic residues" evidence="2">
    <location>
        <begin position="1794"/>
        <end position="1803"/>
    </location>
</feature>
<dbReference type="GO" id="GO:0005884">
    <property type="term" value="C:actin filament"/>
    <property type="evidence" value="ECO:0007669"/>
    <property type="project" value="TreeGrafter"/>
</dbReference>
<feature type="compositionally biased region" description="Low complexity" evidence="2">
    <location>
        <begin position="1916"/>
        <end position="1926"/>
    </location>
</feature>
<dbReference type="InterPro" id="IPR015425">
    <property type="entry name" value="FH2_Formin"/>
</dbReference>
<feature type="region of interest" description="Disordered" evidence="2">
    <location>
        <begin position="719"/>
        <end position="835"/>
    </location>
</feature>
<dbReference type="STRING" id="1169540.A0A0G4G5Y7"/>
<dbReference type="PANTHER" id="PTHR45691">
    <property type="entry name" value="PROTEIN DIAPHANOUS"/>
    <property type="match status" value="1"/>
</dbReference>
<keyword evidence="1" id="KW-0175">Coiled coil</keyword>
<feature type="compositionally biased region" description="Low complexity" evidence="2">
    <location>
        <begin position="1282"/>
        <end position="1292"/>
    </location>
</feature>
<feature type="compositionally biased region" description="Basic and acidic residues" evidence="2">
    <location>
        <begin position="1931"/>
        <end position="1974"/>
    </location>
</feature>
<feature type="compositionally biased region" description="Basic and acidic residues" evidence="2">
    <location>
        <begin position="1763"/>
        <end position="1777"/>
    </location>
</feature>
<feature type="compositionally biased region" description="Basic and acidic residues" evidence="2">
    <location>
        <begin position="2217"/>
        <end position="2230"/>
    </location>
</feature>
<protein>
    <recommendedName>
        <fullName evidence="3">FH2 domain-containing protein</fullName>
    </recommendedName>
</protein>
<feature type="compositionally biased region" description="Pro residues" evidence="2">
    <location>
        <begin position="1104"/>
        <end position="1123"/>
    </location>
</feature>
<feature type="compositionally biased region" description="Low complexity" evidence="2">
    <location>
        <begin position="736"/>
        <end position="748"/>
    </location>
</feature>
<dbReference type="InterPro" id="IPR051412">
    <property type="entry name" value="Formin_Homology_Diaphanous_sf"/>
</dbReference>
<dbReference type="OrthoDB" id="1668162at2759"/>